<evidence type="ECO:0000313" key="2">
    <source>
        <dbReference type="EMBL" id="KAG6759253.1"/>
    </source>
</evidence>
<feature type="region of interest" description="Disordered" evidence="1">
    <location>
        <begin position="14"/>
        <end position="43"/>
    </location>
</feature>
<reference evidence="2" key="1">
    <citation type="journal article" date="2020" name="bioRxiv">
        <title>Hybrid origin of Populus tomentosa Carr. identified through genome sequencing and phylogenomic analysis.</title>
        <authorList>
            <person name="An X."/>
            <person name="Gao K."/>
            <person name="Chen Z."/>
            <person name="Li J."/>
            <person name="Yang X."/>
            <person name="Yang X."/>
            <person name="Zhou J."/>
            <person name="Guo T."/>
            <person name="Zhao T."/>
            <person name="Huang S."/>
            <person name="Miao D."/>
            <person name="Khan W.U."/>
            <person name="Rao P."/>
            <person name="Ye M."/>
            <person name="Lei B."/>
            <person name="Liao W."/>
            <person name="Wang J."/>
            <person name="Ji L."/>
            <person name="Li Y."/>
            <person name="Guo B."/>
            <person name="Mustafa N.S."/>
            <person name="Li S."/>
            <person name="Yun Q."/>
            <person name="Keller S.R."/>
            <person name="Mao J."/>
            <person name="Zhang R."/>
            <person name="Strauss S.H."/>
        </authorList>
    </citation>
    <scope>NUCLEOTIDE SEQUENCE</scope>
    <source>
        <strain evidence="2">GM15</strain>
        <tissue evidence="2">Leaf</tissue>
    </source>
</reference>
<dbReference type="EMBL" id="JAAWWB010000019">
    <property type="protein sequence ID" value="KAG6759253.1"/>
    <property type="molecule type" value="Genomic_DNA"/>
</dbReference>
<comment type="caution">
    <text evidence="2">The sequence shown here is derived from an EMBL/GenBank/DDBJ whole genome shotgun (WGS) entry which is preliminary data.</text>
</comment>
<evidence type="ECO:0000256" key="1">
    <source>
        <dbReference type="SAM" id="MobiDB-lite"/>
    </source>
</evidence>
<sequence length="97" mass="10435">MPFFCGSLVESCSRGASNNVNSPVWTKTHRHGGGTPARSSSKEVRSARIEELEMLFYFEVLFLGFLDSSVAVASLSASLGSAYNLSEFISFSIGCSL</sequence>
<dbReference type="Proteomes" id="UP000886885">
    <property type="component" value="Chromosome 10A"/>
</dbReference>
<organism evidence="2 3">
    <name type="scientific">Populus tomentosa</name>
    <name type="common">Chinese white poplar</name>
    <dbReference type="NCBI Taxonomy" id="118781"/>
    <lineage>
        <taxon>Eukaryota</taxon>
        <taxon>Viridiplantae</taxon>
        <taxon>Streptophyta</taxon>
        <taxon>Embryophyta</taxon>
        <taxon>Tracheophyta</taxon>
        <taxon>Spermatophyta</taxon>
        <taxon>Magnoliopsida</taxon>
        <taxon>eudicotyledons</taxon>
        <taxon>Gunneridae</taxon>
        <taxon>Pentapetalae</taxon>
        <taxon>rosids</taxon>
        <taxon>fabids</taxon>
        <taxon>Malpighiales</taxon>
        <taxon>Salicaceae</taxon>
        <taxon>Saliceae</taxon>
        <taxon>Populus</taxon>
    </lineage>
</organism>
<keyword evidence="3" id="KW-1185">Reference proteome</keyword>
<name>A0A8X7YUR2_POPTO</name>
<gene>
    <name evidence="2" type="ORF">POTOM_035725</name>
</gene>
<accession>A0A8X7YUR2</accession>
<dbReference type="AlphaFoldDB" id="A0A8X7YUR2"/>
<feature type="compositionally biased region" description="Polar residues" evidence="1">
    <location>
        <begin position="14"/>
        <end position="25"/>
    </location>
</feature>
<protein>
    <submittedName>
        <fullName evidence="2">Uncharacterized protein</fullName>
    </submittedName>
</protein>
<proteinExistence type="predicted"/>
<evidence type="ECO:0000313" key="3">
    <source>
        <dbReference type="Proteomes" id="UP000886885"/>
    </source>
</evidence>